<evidence type="ECO:0000256" key="6">
    <source>
        <dbReference type="ARBA" id="ARBA00022833"/>
    </source>
</evidence>
<dbReference type="Gene3D" id="6.10.250.2940">
    <property type="match status" value="1"/>
</dbReference>
<dbReference type="GO" id="GO:0000428">
    <property type="term" value="C:DNA-directed RNA polymerase complex"/>
    <property type="evidence" value="ECO:0007669"/>
    <property type="project" value="UniProtKB-KW"/>
</dbReference>
<dbReference type="Pfam" id="PF05000">
    <property type="entry name" value="RNA_pol_Rpb1_4"/>
    <property type="match status" value="1"/>
</dbReference>
<reference evidence="10 11" key="1">
    <citation type="submission" date="2011-02" db="EMBL/GenBank/DDBJ databases">
        <title>The Genome Sequence of Sphaeroforma arctica JP610.</title>
        <authorList>
            <consortium name="The Broad Institute Genome Sequencing Platform"/>
            <person name="Russ C."/>
            <person name="Cuomo C."/>
            <person name="Young S.K."/>
            <person name="Zeng Q."/>
            <person name="Gargeya S."/>
            <person name="Alvarado L."/>
            <person name="Berlin A."/>
            <person name="Chapman S.B."/>
            <person name="Chen Z."/>
            <person name="Freedman E."/>
            <person name="Gellesch M."/>
            <person name="Goldberg J."/>
            <person name="Griggs A."/>
            <person name="Gujja S."/>
            <person name="Heilman E."/>
            <person name="Heiman D."/>
            <person name="Howarth C."/>
            <person name="Mehta T."/>
            <person name="Neiman D."/>
            <person name="Pearson M."/>
            <person name="Roberts A."/>
            <person name="Saif S."/>
            <person name="Shea T."/>
            <person name="Shenoy N."/>
            <person name="Sisk P."/>
            <person name="Stolte C."/>
            <person name="Sykes S."/>
            <person name="White J."/>
            <person name="Yandava C."/>
            <person name="Burger G."/>
            <person name="Gray M.W."/>
            <person name="Holland P.W.H."/>
            <person name="King N."/>
            <person name="Lang F.B.F."/>
            <person name="Roger A.J."/>
            <person name="Ruiz-Trillo I."/>
            <person name="Haas B."/>
            <person name="Nusbaum C."/>
            <person name="Birren B."/>
        </authorList>
    </citation>
    <scope>NUCLEOTIDE SEQUENCE [LARGE SCALE GENOMIC DNA]</scope>
    <source>
        <strain evidence="10 11">JP610</strain>
    </source>
</reference>
<evidence type="ECO:0000313" key="10">
    <source>
        <dbReference type="EMBL" id="KNC74658.1"/>
    </source>
</evidence>
<keyword evidence="11" id="KW-1185">Reference proteome</keyword>
<protein>
    <recommendedName>
        <fullName evidence="1">DNA-directed RNA polymerase</fullName>
        <ecNumber evidence="1">2.7.7.6</ecNumber>
    </recommendedName>
</protein>
<dbReference type="STRING" id="667725.A0A0L0FF33"/>
<evidence type="ECO:0000256" key="7">
    <source>
        <dbReference type="ARBA" id="ARBA00023163"/>
    </source>
</evidence>
<keyword evidence="6" id="KW-0862">Zinc</keyword>
<evidence type="ECO:0000256" key="3">
    <source>
        <dbReference type="ARBA" id="ARBA00022679"/>
    </source>
</evidence>
<evidence type="ECO:0000259" key="8">
    <source>
        <dbReference type="Pfam" id="PF04998"/>
    </source>
</evidence>
<feature type="domain" description="RNA polymerase Rpb1" evidence="8">
    <location>
        <begin position="162"/>
        <end position="195"/>
    </location>
</feature>
<evidence type="ECO:0000256" key="2">
    <source>
        <dbReference type="ARBA" id="ARBA00022478"/>
    </source>
</evidence>
<evidence type="ECO:0000259" key="9">
    <source>
        <dbReference type="Pfam" id="PF05000"/>
    </source>
</evidence>
<evidence type="ECO:0000256" key="5">
    <source>
        <dbReference type="ARBA" id="ARBA00022723"/>
    </source>
</evidence>
<dbReference type="RefSeq" id="XP_014148560.1">
    <property type="nucleotide sequence ID" value="XM_014293085.1"/>
</dbReference>
<dbReference type="EC" id="2.7.7.6" evidence="1"/>
<dbReference type="InterPro" id="IPR015700">
    <property type="entry name" value="RPC1"/>
</dbReference>
<keyword evidence="3" id="KW-0808">Transferase</keyword>
<keyword evidence="5" id="KW-0479">Metal-binding</keyword>
<keyword evidence="2" id="KW-0240">DNA-directed RNA polymerase</keyword>
<dbReference type="AlphaFoldDB" id="A0A0L0FF33"/>
<dbReference type="eggNOG" id="KOG0261">
    <property type="taxonomic scope" value="Eukaryota"/>
</dbReference>
<dbReference type="Pfam" id="PF04998">
    <property type="entry name" value="RNA_pol_Rpb1_5"/>
    <property type="match status" value="1"/>
</dbReference>
<dbReference type="OrthoDB" id="270392at2759"/>
<proteinExistence type="predicted"/>
<accession>A0A0L0FF33</accession>
<gene>
    <name evidence="10" type="ORF">SARC_12802</name>
</gene>
<evidence type="ECO:0000313" key="11">
    <source>
        <dbReference type="Proteomes" id="UP000054560"/>
    </source>
</evidence>
<dbReference type="GeneID" id="25913306"/>
<dbReference type="InterPro" id="IPR007081">
    <property type="entry name" value="RNA_pol_Rpb1_5"/>
</dbReference>
<organism evidence="10 11">
    <name type="scientific">Sphaeroforma arctica JP610</name>
    <dbReference type="NCBI Taxonomy" id="667725"/>
    <lineage>
        <taxon>Eukaryota</taxon>
        <taxon>Ichthyosporea</taxon>
        <taxon>Ichthyophonida</taxon>
        <taxon>Sphaeroforma</taxon>
    </lineage>
</organism>
<dbReference type="GO" id="GO:0006351">
    <property type="term" value="P:DNA-templated transcription"/>
    <property type="evidence" value="ECO:0007669"/>
    <property type="project" value="InterPro"/>
</dbReference>
<dbReference type="EMBL" id="KQ244195">
    <property type="protein sequence ID" value="KNC74658.1"/>
    <property type="molecule type" value="Genomic_DNA"/>
</dbReference>
<sequence>MSRLARLCCRALGERGFSIGIEDVTPSLDLSNSVSDMCGTGYVECDQYIQDFKENKLRLLPGCSAEESLEAEVSRVLNKLREKAGKLCLAGLMRYNAPMAMTNCGSKGSENNIAQMIACVGNQMVNGARIPDGFESRSLPHFERFSKTPQAKGFVRNSFYTGLEPTEFFFHAMAGREGLVDTAVKTANTGYMQRR</sequence>
<dbReference type="InterPro" id="IPR007083">
    <property type="entry name" value="RNA_pol_Rpb1_4"/>
</dbReference>
<dbReference type="GO" id="GO:0046872">
    <property type="term" value="F:metal ion binding"/>
    <property type="evidence" value="ECO:0007669"/>
    <property type="project" value="UniProtKB-KW"/>
</dbReference>
<feature type="domain" description="RNA polymerase Rpb1" evidence="9">
    <location>
        <begin position="50"/>
        <end position="155"/>
    </location>
</feature>
<keyword evidence="7" id="KW-0804">Transcription</keyword>
<evidence type="ECO:0000256" key="4">
    <source>
        <dbReference type="ARBA" id="ARBA00022695"/>
    </source>
</evidence>
<dbReference type="GO" id="GO:0003899">
    <property type="term" value="F:DNA-directed RNA polymerase activity"/>
    <property type="evidence" value="ECO:0007669"/>
    <property type="project" value="UniProtKB-EC"/>
</dbReference>
<dbReference type="GO" id="GO:0003677">
    <property type="term" value="F:DNA binding"/>
    <property type="evidence" value="ECO:0007669"/>
    <property type="project" value="InterPro"/>
</dbReference>
<dbReference type="InterPro" id="IPR038120">
    <property type="entry name" value="Rpb1_funnel_sf"/>
</dbReference>
<dbReference type="Proteomes" id="UP000054560">
    <property type="component" value="Unassembled WGS sequence"/>
</dbReference>
<keyword evidence="4" id="KW-0548">Nucleotidyltransferase</keyword>
<name>A0A0L0FF33_9EUKA</name>
<dbReference type="PANTHER" id="PTHR48446">
    <property type="entry name" value="DNA-DIRECTED RNA POLYMERASE SUBUNIT BETA' N-TERMINAL SECTION"/>
    <property type="match status" value="1"/>
</dbReference>
<dbReference type="PANTHER" id="PTHR48446:SF1">
    <property type="entry name" value="DNA-DIRECTED RNA POLYMERASE SUBUNIT BETA' N-TERMINAL SECTION"/>
    <property type="match status" value="1"/>
</dbReference>
<evidence type="ECO:0000256" key="1">
    <source>
        <dbReference type="ARBA" id="ARBA00012418"/>
    </source>
</evidence>
<dbReference type="Gene3D" id="1.10.132.30">
    <property type="match status" value="1"/>
</dbReference>
<dbReference type="SUPFAM" id="SSF64484">
    <property type="entry name" value="beta and beta-prime subunits of DNA dependent RNA-polymerase"/>
    <property type="match status" value="1"/>
</dbReference>